<dbReference type="SUPFAM" id="SSF102405">
    <property type="entry name" value="MCP/YpsA-like"/>
    <property type="match status" value="1"/>
</dbReference>
<dbReference type="EMBL" id="WNKV01000009">
    <property type="protein sequence ID" value="MTW17173.1"/>
    <property type="molecule type" value="Genomic_DNA"/>
</dbReference>
<dbReference type="PANTHER" id="PTHR31223">
    <property type="entry name" value="LOG FAMILY PROTEIN YJL055W"/>
    <property type="match status" value="1"/>
</dbReference>
<dbReference type="Pfam" id="PF03641">
    <property type="entry name" value="Lysine_decarbox"/>
    <property type="match status" value="1"/>
</dbReference>
<evidence type="ECO:0000256" key="2">
    <source>
        <dbReference type="ARBA" id="ARBA00006763"/>
    </source>
</evidence>
<dbReference type="InterPro" id="IPR031100">
    <property type="entry name" value="LOG_fam"/>
</dbReference>
<dbReference type="PANTHER" id="PTHR31223:SF70">
    <property type="entry name" value="LOG FAMILY PROTEIN YJL055W"/>
    <property type="match status" value="1"/>
</dbReference>
<dbReference type="RefSeq" id="WP_111387349.1">
    <property type="nucleotide sequence ID" value="NZ_NPEW01000220.1"/>
</dbReference>
<comment type="caution">
    <text evidence="4">The sequence shown here is derived from an EMBL/GenBank/DDBJ whole genome shotgun (WGS) entry which is preliminary data.</text>
</comment>
<comment type="similarity">
    <text evidence="2 3">Belongs to the LOG family.</text>
</comment>
<dbReference type="GO" id="GO:0005829">
    <property type="term" value="C:cytosol"/>
    <property type="evidence" value="ECO:0007669"/>
    <property type="project" value="TreeGrafter"/>
</dbReference>
<evidence type="ECO:0000313" key="4">
    <source>
        <dbReference type="EMBL" id="MTW17173.1"/>
    </source>
</evidence>
<dbReference type="Proteomes" id="UP000438991">
    <property type="component" value="Unassembled WGS sequence"/>
</dbReference>
<sequence>MKLAIFCGSNHGHSRIYSEAAAALGRALADQGITLVFGGTSRGLMKIVADAACSRGGTVHGIVPQVLVDKGQLYDKLAVSEVVASRADRKIRMAAVADGFIAMPGGLGTVEELVEMWVNAQFDGHRKPLGLYNIGGFYDRFLQFLDTMVAEGFLPSQQRSMLIVASEPKLLLDGLRNHRPVQVSKWM</sequence>
<dbReference type="InterPro" id="IPR005269">
    <property type="entry name" value="LOG"/>
</dbReference>
<evidence type="ECO:0000256" key="3">
    <source>
        <dbReference type="RuleBase" id="RU363015"/>
    </source>
</evidence>
<proteinExistence type="inferred from homology"/>
<evidence type="ECO:0000313" key="5">
    <source>
        <dbReference type="Proteomes" id="UP000438991"/>
    </source>
</evidence>
<reference evidence="4 5" key="1">
    <citation type="submission" date="2019-11" db="EMBL/GenBank/DDBJ databases">
        <title>Whole-genome sequence of Rhodoplanes serenus DSM 18633, type strain.</title>
        <authorList>
            <person name="Kyndt J.A."/>
            <person name="Meyer T.E."/>
        </authorList>
    </citation>
    <scope>NUCLEOTIDE SEQUENCE [LARGE SCALE GENOMIC DNA]</scope>
    <source>
        <strain evidence="4 5">DSM 18633</strain>
    </source>
</reference>
<dbReference type="NCBIfam" id="TIGR00730">
    <property type="entry name" value="Rossman fold protein, TIGR00730 family"/>
    <property type="match status" value="1"/>
</dbReference>
<gene>
    <name evidence="4" type="ORF">GJ689_13265</name>
</gene>
<dbReference type="EC" id="3.2.2.n1" evidence="3"/>
<accession>A0A327K859</accession>
<dbReference type="GO" id="GO:0008714">
    <property type="term" value="F:AMP nucleosidase activity"/>
    <property type="evidence" value="ECO:0007669"/>
    <property type="project" value="UniProtKB-EC"/>
</dbReference>
<keyword evidence="3" id="KW-0203">Cytokinin biosynthesis</keyword>
<dbReference type="GO" id="GO:0009691">
    <property type="term" value="P:cytokinin biosynthetic process"/>
    <property type="evidence" value="ECO:0007669"/>
    <property type="project" value="UniProtKB-UniRule"/>
</dbReference>
<protein>
    <recommendedName>
        <fullName evidence="3">Cytokinin riboside 5'-monophosphate phosphoribohydrolase</fullName>
        <ecNumber evidence="3">3.2.2.n1</ecNumber>
    </recommendedName>
</protein>
<dbReference type="AlphaFoldDB" id="A0A327K859"/>
<dbReference type="Gene3D" id="3.40.50.450">
    <property type="match status" value="1"/>
</dbReference>
<organism evidence="4 5">
    <name type="scientific">Rhodoplanes serenus</name>
    <dbReference type="NCBI Taxonomy" id="200615"/>
    <lineage>
        <taxon>Bacteria</taxon>
        <taxon>Pseudomonadati</taxon>
        <taxon>Pseudomonadota</taxon>
        <taxon>Alphaproteobacteria</taxon>
        <taxon>Hyphomicrobiales</taxon>
        <taxon>Nitrobacteraceae</taxon>
        <taxon>Rhodoplanes</taxon>
    </lineage>
</organism>
<name>A0A327K859_9BRAD</name>
<comment type="catalytic activity">
    <reaction evidence="1">
        <text>AMP + H2O = D-ribose 5-phosphate + adenine</text>
        <dbReference type="Rhea" id="RHEA:20129"/>
        <dbReference type="ChEBI" id="CHEBI:15377"/>
        <dbReference type="ChEBI" id="CHEBI:16708"/>
        <dbReference type="ChEBI" id="CHEBI:78346"/>
        <dbReference type="ChEBI" id="CHEBI:456215"/>
        <dbReference type="EC" id="3.2.2.4"/>
    </reaction>
</comment>
<evidence type="ECO:0000256" key="1">
    <source>
        <dbReference type="ARBA" id="ARBA00000274"/>
    </source>
</evidence>
<keyword evidence="3" id="KW-0378">Hydrolase</keyword>